<proteinExistence type="predicted"/>
<organism evidence="1 3">
    <name type="scientific">Perkinsus olseni</name>
    <name type="common">Perkinsus atlanticus</name>
    <dbReference type="NCBI Taxonomy" id="32597"/>
    <lineage>
        <taxon>Eukaryota</taxon>
        <taxon>Sar</taxon>
        <taxon>Alveolata</taxon>
        <taxon>Perkinsozoa</taxon>
        <taxon>Perkinsea</taxon>
        <taxon>Perkinsida</taxon>
        <taxon>Perkinsidae</taxon>
        <taxon>Perkinsus</taxon>
    </lineage>
</organism>
<dbReference type="InterPro" id="IPR046628">
    <property type="entry name" value="DUF6740"/>
</dbReference>
<sequence length="458" mass="49651">MTVESPGSKRVEHFYDHKSSVLAHTQVPSHASRLQNAGIHPGDLEAQGWTREGVDKQNGAVVSKWSKKGPEGVDPKDGTNYTALYQTGLLPDTWVVFIDESAQQPVKLLAINTYVGSKVFQESIFGHAAPLDKELSIESAVEAMYDTYRIDSHHHPDEAPVREAPFVMTDYIGGDLLAERSRAFFEEHDAEDWMSGPRSLRQGTVSRGIKYFTIEENSAADIYFHASRHRHLVKIVSFEFPKGCTSGKSANPSAKYCLAASVDASLDKSVTVKGLISFTDANKPSVKAHLSLSVSLKKGGDALVLNLEFEAGGCALVFQYGESVSLTITVCISGAGSGQSLLQPDNRTFHGEVDASVRFDLNLPKVGSVIHSTIEAKVGCTAKPHNVISAYGVIGTGIDVKLASAGVSLDIKGNTVANLANEWVFVSGVNLHASVGVWIFKKTWTKRWVLWHAGPVKF</sequence>
<evidence type="ECO:0000313" key="1">
    <source>
        <dbReference type="EMBL" id="KAF4665279.1"/>
    </source>
</evidence>
<name>A0A7J6M155_PEROL</name>
<evidence type="ECO:0000313" key="4">
    <source>
        <dbReference type="Proteomes" id="UP000572268"/>
    </source>
</evidence>
<accession>A0A7J6M155</accession>
<gene>
    <name evidence="2" type="ORF">FOL46_009989</name>
    <name evidence="1" type="ORF">FOZ61_011075</name>
</gene>
<dbReference type="Proteomes" id="UP000572268">
    <property type="component" value="Unassembled WGS sequence"/>
</dbReference>
<dbReference type="EMBL" id="JABAHT010000098">
    <property type="protein sequence ID" value="KAF4665279.1"/>
    <property type="molecule type" value="Genomic_DNA"/>
</dbReference>
<dbReference type="OrthoDB" id="10332204at2759"/>
<evidence type="ECO:0000313" key="3">
    <source>
        <dbReference type="Proteomes" id="UP000570595"/>
    </source>
</evidence>
<protein>
    <submittedName>
        <fullName evidence="1">Uncharacterized protein</fullName>
    </submittedName>
</protein>
<comment type="caution">
    <text evidence="1">The sequence shown here is derived from an EMBL/GenBank/DDBJ whole genome shotgun (WGS) entry which is preliminary data.</text>
</comment>
<dbReference type="AlphaFoldDB" id="A0A7J6M155"/>
<dbReference type="EMBL" id="JABANN010000098">
    <property type="protein sequence ID" value="KAF4671694.1"/>
    <property type="molecule type" value="Genomic_DNA"/>
</dbReference>
<evidence type="ECO:0000313" key="2">
    <source>
        <dbReference type="EMBL" id="KAF4671694.1"/>
    </source>
</evidence>
<reference evidence="3 4" key="1">
    <citation type="submission" date="2020-04" db="EMBL/GenBank/DDBJ databases">
        <title>Perkinsus olseni comparative genomics.</title>
        <authorList>
            <person name="Bogema D.R."/>
        </authorList>
    </citation>
    <scope>NUCLEOTIDE SEQUENCE [LARGE SCALE GENOMIC DNA]</scope>
    <source>
        <strain evidence="1">ATCC PRA-179</strain>
        <strain evidence="2">ATCC PRA-31</strain>
    </source>
</reference>
<dbReference type="Proteomes" id="UP000570595">
    <property type="component" value="Unassembled WGS sequence"/>
</dbReference>
<dbReference type="Pfam" id="PF20525">
    <property type="entry name" value="DUF6740"/>
    <property type="match status" value="1"/>
</dbReference>